<keyword evidence="4 8" id="KW-0853">WD repeat</keyword>
<dbReference type="FunFam" id="2.130.10.10:FF:000562">
    <property type="entry name" value="DNA damage-binding protein CMR1"/>
    <property type="match status" value="1"/>
</dbReference>
<evidence type="ECO:0000256" key="7">
    <source>
        <dbReference type="ARBA" id="ARBA00023125"/>
    </source>
</evidence>
<evidence type="ECO:0000256" key="3">
    <source>
        <dbReference type="ARBA" id="ARBA00021132"/>
    </source>
</evidence>
<comment type="caution">
    <text evidence="10">The sequence shown here is derived from an EMBL/GenBank/DDBJ whole genome shotgun (WGS) entry which is preliminary data.</text>
</comment>
<comment type="similarity">
    <text evidence="2 8">Belongs to the WD repeat DDB2/WDR76 family.</text>
</comment>
<evidence type="ECO:0000256" key="2">
    <source>
        <dbReference type="ARBA" id="ARBA00005434"/>
    </source>
</evidence>
<organism evidence="10 11">
    <name type="scientific">Sarocladium strictum</name>
    <name type="common">Black bundle disease fungus</name>
    <name type="synonym">Acremonium strictum</name>
    <dbReference type="NCBI Taxonomy" id="5046"/>
    <lineage>
        <taxon>Eukaryota</taxon>
        <taxon>Fungi</taxon>
        <taxon>Dikarya</taxon>
        <taxon>Ascomycota</taxon>
        <taxon>Pezizomycotina</taxon>
        <taxon>Sordariomycetes</taxon>
        <taxon>Hypocreomycetidae</taxon>
        <taxon>Hypocreales</taxon>
        <taxon>Sarocladiaceae</taxon>
        <taxon>Sarocladium</taxon>
    </lineage>
</organism>
<evidence type="ECO:0000313" key="11">
    <source>
        <dbReference type="Proteomes" id="UP001175261"/>
    </source>
</evidence>
<feature type="region of interest" description="Disordered" evidence="9">
    <location>
        <begin position="35"/>
        <end position="80"/>
    </location>
</feature>
<dbReference type="SUPFAM" id="SSF50978">
    <property type="entry name" value="WD40 repeat-like"/>
    <property type="match status" value="1"/>
</dbReference>
<gene>
    <name evidence="10" type="ORF">NLU13_6699</name>
</gene>
<proteinExistence type="inferred from homology"/>
<dbReference type="GO" id="GO:0006974">
    <property type="term" value="P:DNA damage response"/>
    <property type="evidence" value="ECO:0007669"/>
    <property type="project" value="UniProtKB-KW"/>
</dbReference>
<dbReference type="InterPro" id="IPR050853">
    <property type="entry name" value="WD_repeat_DNA-damage-binding"/>
</dbReference>
<keyword evidence="7 8" id="KW-0238">DNA-binding</keyword>
<name>A0AA39L6D2_SARSR</name>
<evidence type="ECO:0000256" key="4">
    <source>
        <dbReference type="ARBA" id="ARBA00022574"/>
    </source>
</evidence>
<evidence type="ECO:0000256" key="9">
    <source>
        <dbReference type="SAM" id="MobiDB-lite"/>
    </source>
</evidence>
<keyword evidence="6 8" id="KW-0227">DNA damage</keyword>
<sequence length="517" mass="57169">MPAAKKTEAPMSAFERKRLENIAANKALLTDIAVHAKKVAPEPKPKPKSTSSTTRRRSEPIKREQPKRTRASSRLAGLDADNETLKRKYEVEAEVEAEKAKAKRMRNADDLQLGDIGVDGRKFDNTVDSFRGIFRGADPGVRTFTEEDVKETTDAGLKELREKMSALELYEHWAPNDIKITPQRVYALGFHPTEDKPIIFAGDKEGAVGVFDGSQTAPEVDDDDEDTKPADPVISAFKTHARTVTSFVFSSSDSNAVFTSSYDSSVRRTDLEKGVSTQIFAPDDPTEDMPLSALDMAITEPNVLYFSTLNGQVGKYDIRTNDKADIWTLSSHKIGGFSLHPLQPHLLATASLDRTMCIWDLRKVTGKGEMRHPALLGEHESRLSVSHASWSAGGHLATSSYDDTVKIYDMSDCSSWKVGYDIGAKAMEPTHTIRHNNQTGRWVTILKPQWQKMPQDGIQKFVIGNMNRFVDVFASDGSQLAQLDGEGITAVPAVAHFHPTMDWVAGGNGSGKLCFWR</sequence>
<evidence type="ECO:0000256" key="1">
    <source>
        <dbReference type="ARBA" id="ARBA00002653"/>
    </source>
</evidence>
<dbReference type="Gene3D" id="2.130.10.10">
    <property type="entry name" value="YVTN repeat-like/Quinoprotein amine dehydrogenase"/>
    <property type="match status" value="1"/>
</dbReference>
<dbReference type="EMBL" id="JAPDFR010000006">
    <property type="protein sequence ID" value="KAK0385519.1"/>
    <property type="molecule type" value="Genomic_DNA"/>
</dbReference>
<dbReference type="AlphaFoldDB" id="A0AA39L6D2"/>
<feature type="compositionally biased region" description="Basic and acidic residues" evidence="9">
    <location>
        <begin position="56"/>
        <end position="67"/>
    </location>
</feature>
<dbReference type="InterPro" id="IPR001680">
    <property type="entry name" value="WD40_rpt"/>
</dbReference>
<accession>A0AA39L6D2</accession>
<dbReference type="PANTHER" id="PTHR14773:SF0">
    <property type="entry name" value="WD REPEAT-CONTAINING PROTEIN 76"/>
    <property type="match status" value="1"/>
</dbReference>
<dbReference type="PANTHER" id="PTHR14773">
    <property type="entry name" value="WD REPEAT-CONTAINING PROTEIN 76"/>
    <property type="match status" value="1"/>
</dbReference>
<keyword evidence="11" id="KW-1185">Reference proteome</keyword>
<dbReference type="InterPro" id="IPR015943">
    <property type="entry name" value="WD40/YVTN_repeat-like_dom_sf"/>
</dbReference>
<comment type="function">
    <text evidence="1 8">DNA-binding protein that binds to both single- and double-stranded DNA. Binds preferentially to UV-damaged DNA. May be involved in DNA-metabolic processes.</text>
</comment>
<dbReference type="InterPro" id="IPR036322">
    <property type="entry name" value="WD40_repeat_dom_sf"/>
</dbReference>
<dbReference type="SMART" id="SM00320">
    <property type="entry name" value="WD40"/>
    <property type="match status" value="5"/>
</dbReference>
<reference evidence="10" key="1">
    <citation type="submission" date="2022-10" db="EMBL/GenBank/DDBJ databases">
        <title>Determination and structural analysis of whole genome sequence of Sarocladium strictum F4-1.</title>
        <authorList>
            <person name="Hu L."/>
            <person name="Jiang Y."/>
        </authorList>
    </citation>
    <scope>NUCLEOTIDE SEQUENCE</scope>
    <source>
        <strain evidence="10">F4-1</strain>
    </source>
</reference>
<evidence type="ECO:0000313" key="10">
    <source>
        <dbReference type="EMBL" id="KAK0385519.1"/>
    </source>
</evidence>
<dbReference type="GO" id="GO:2000001">
    <property type="term" value="P:regulation of DNA damage checkpoint"/>
    <property type="evidence" value="ECO:0007669"/>
    <property type="project" value="TreeGrafter"/>
</dbReference>
<protein>
    <recommendedName>
        <fullName evidence="3 8">DNA damage-binding protein CMR1</fullName>
    </recommendedName>
</protein>
<dbReference type="Pfam" id="PF00400">
    <property type="entry name" value="WD40"/>
    <property type="match status" value="3"/>
</dbReference>
<dbReference type="GO" id="GO:0005634">
    <property type="term" value="C:nucleus"/>
    <property type="evidence" value="ECO:0007669"/>
    <property type="project" value="TreeGrafter"/>
</dbReference>
<evidence type="ECO:0000256" key="5">
    <source>
        <dbReference type="ARBA" id="ARBA00022737"/>
    </source>
</evidence>
<dbReference type="Proteomes" id="UP001175261">
    <property type="component" value="Unassembled WGS sequence"/>
</dbReference>
<dbReference type="GO" id="GO:0003677">
    <property type="term" value="F:DNA binding"/>
    <property type="evidence" value="ECO:0007669"/>
    <property type="project" value="UniProtKB-UniRule"/>
</dbReference>
<evidence type="ECO:0000256" key="6">
    <source>
        <dbReference type="ARBA" id="ARBA00022763"/>
    </source>
</evidence>
<keyword evidence="5" id="KW-0677">Repeat</keyword>
<evidence type="ECO:0000256" key="8">
    <source>
        <dbReference type="RuleBase" id="RU365004"/>
    </source>
</evidence>